<dbReference type="SUPFAM" id="SSF55486">
    <property type="entry name" value="Metalloproteases ('zincins'), catalytic domain"/>
    <property type="match status" value="1"/>
</dbReference>
<keyword evidence="13" id="KW-1185">Reference proteome</keyword>
<dbReference type="InterPro" id="IPR001567">
    <property type="entry name" value="Pept_M3A_M3B_dom"/>
</dbReference>
<keyword evidence="3 10" id="KW-0645">Protease</keyword>
<evidence type="ECO:0000256" key="9">
    <source>
        <dbReference type="ARBA" id="ARBA00023128"/>
    </source>
</evidence>
<name>A0A8S1F7X1_9PELO</name>
<dbReference type="InterPro" id="IPR033851">
    <property type="entry name" value="M3A_MIP"/>
</dbReference>
<dbReference type="AlphaFoldDB" id="A0A8S1F7X1"/>
<dbReference type="GO" id="GO:0005739">
    <property type="term" value="C:mitochondrion"/>
    <property type="evidence" value="ECO:0007669"/>
    <property type="project" value="UniProtKB-SubCell"/>
</dbReference>
<evidence type="ECO:0000256" key="6">
    <source>
        <dbReference type="ARBA" id="ARBA00022833"/>
    </source>
</evidence>
<protein>
    <recommendedName>
        <fullName evidence="11">Peptidase M3A/M3B catalytic domain-containing protein</fullName>
    </recommendedName>
</protein>
<evidence type="ECO:0000256" key="7">
    <source>
        <dbReference type="ARBA" id="ARBA00022946"/>
    </source>
</evidence>
<evidence type="ECO:0000256" key="3">
    <source>
        <dbReference type="ARBA" id="ARBA00022670"/>
    </source>
</evidence>
<dbReference type="InterPro" id="IPR024077">
    <property type="entry name" value="Neurolysin/TOP_dom2"/>
</dbReference>
<proteinExistence type="inferred from homology"/>
<keyword evidence="7" id="KW-0809">Transit peptide</keyword>
<dbReference type="Gene3D" id="3.40.390.10">
    <property type="entry name" value="Collagenase (Catalytic Domain)"/>
    <property type="match status" value="1"/>
</dbReference>
<dbReference type="Pfam" id="PF01432">
    <property type="entry name" value="Peptidase_M3"/>
    <property type="match status" value="1"/>
</dbReference>
<evidence type="ECO:0000313" key="13">
    <source>
        <dbReference type="Proteomes" id="UP000494206"/>
    </source>
</evidence>
<evidence type="ECO:0000259" key="11">
    <source>
        <dbReference type="Pfam" id="PF01432"/>
    </source>
</evidence>
<accession>A0A8S1F7X1</accession>
<gene>
    <name evidence="12" type="ORF">CBOVIS_LOCUS11560</name>
</gene>
<evidence type="ECO:0000256" key="8">
    <source>
        <dbReference type="ARBA" id="ARBA00023049"/>
    </source>
</evidence>
<dbReference type="GO" id="GO:0004222">
    <property type="term" value="F:metalloendopeptidase activity"/>
    <property type="evidence" value="ECO:0007669"/>
    <property type="project" value="InterPro"/>
</dbReference>
<keyword evidence="8 10" id="KW-0482">Metalloprotease</keyword>
<evidence type="ECO:0000256" key="10">
    <source>
        <dbReference type="RuleBase" id="RU003435"/>
    </source>
</evidence>
<evidence type="ECO:0000256" key="1">
    <source>
        <dbReference type="ARBA" id="ARBA00004173"/>
    </source>
</evidence>
<dbReference type="GO" id="GO:0006518">
    <property type="term" value="P:peptide metabolic process"/>
    <property type="evidence" value="ECO:0007669"/>
    <property type="project" value="TreeGrafter"/>
</dbReference>
<dbReference type="Gene3D" id="1.10.1370.10">
    <property type="entry name" value="Neurolysin, domain 3"/>
    <property type="match status" value="2"/>
</dbReference>
<dbReference type="CDD" id="cd06457">
    <property type="entry name" value="M3A_MIP"/>
    <property type="match status" value="1"/>
</dbReference>
<keyword evidence="4 10" id="KW-0479">Metal-binding</keyword>
<reference evidence="12 13" key="1">
    <citation type="submission" date="2020-04" db="EMBL/GenBank/DDBJ databases">
        <authorList>
            <person name="Laetsch R D."/>
            <person name="Stevens L."/>
            <person name="Kumar S."/>
            <person name="Blaxter L. M."/>
        </authorList>
    </citation>
    <scope>NUCLEOTIDE SEQUENCE [LARGE SCALE GENOMIC DNA]</scope>
</reference>
<feature type="domain" description="Peptidase M3A/M3B catalytic" evidence="11">
    <location>
        <begin position="343"/>
        <end position="618"/>
    </location>
</feature>
<dbReference type="EMBL" id="CADEPM010000009">
    <property type="protein sequence ID" value="CAB3409978.1"/>
    <property type="molecule type" value="Genomic_DNA"/>
</dbReference>
<evidence type="ECO:0000256" key="2">
    <source>
        <dbReference type="ARBA" id="ARBA00006040"/>
    </source>
</evidence>
<dbReference type="GO" id="GO:0006627">
    <property type="term" value="P:protein processing involved in protein targeting to mitochondrion"/>
    <property type="evidence" value="ECO:0007669"/>
    <property type="project" value="TreeGrafter"/>
</dbReference>
<comment type="similarity">
    <text evidence="2 10">Belongs to the peptidase M3 family.</text>
</comment>
<organism evidence="12 13">
    <name type="scientific">Caenorhabditis bovis</name>
    <dbReference type="NCBI Taxonomy" id="2654633"/>
    <lineage>
        <taxon>Eukaryota</taxon>
        <taxon>Metazoa</taxon>
        <taxon>Ecdysozoa</taxon>
        <taxon>Nematoda</taxon>
        <taxon>Chromadorea</taxon>
        <taxon>Rhabditida</taxon>
        <taxon>Rhabditina</taxon>
        <taxon>Rhabditomorpha</taxon>
        <taxon>Rhabditoidea</taxon>
        <taxon>Rhabditidae</taxon>
        <taxon>Peloderinae</taxon>
        <taxon>Caenorhabditis</taxon>
    </lineage>
</organism>
<keyword evidence="6 10" id="KW-0862">Zinc</keyword>
<keyword evidence="5 10" id="KW-0378">Hydrolase</keyword>
<dbReference type="InterPro" id="IPR024079">
    <property type="entry name" value="MetalloPept_cat_dom_sf"/>
</dbReference>
<keyword evidence="9" id="KW-0496">Mitochondrion</keyword>
<comment type="caution">
    <text evidence="12">The sequence shown here is derived from an EMBL/GenBank/DDBJ whole genome shotgun (WGS) entry which is preliminary data.</text>
</comment>
<dbReference type="GO" id="GO:0046872">
    <property type="term" value="F:metal ion binding"/>
    <property type="evidence" value="ECO:0007669"/>
    <property type="project" value="UniProtKB-UniRule"/>
</dbReference>
<evidence type="ECO:0000313" key="12">
    <source>
        <dbReference type="EMBL" id="CAB3409978.1"/>
    </source>
</evidence>
<evidence type="ECO:0000256" key="5">
    <source>
        <dbReference type="ARBA" id="ARBA00022801"/>
    </source>
</evidence>
<dbReference type="PANTHER" id="PTHR11804:SF79">
    <property type="entry name" value="MITOCHONDRIAL INTERMEDIATE PEPTIDASE"/>
    <property type="match status" value="1"/>
</dbReference>
<dbReference type="OrthoDB" id="17530at2759"/>
<dbReference type="Proteomes" id="UP000494206">
    <property type="component" value="Unassembled WGS sequence"/>
</dbReference>
<dbReference type="PANTHER" id="PTHR11804">
    <property type="entry name" value="PROTEASE M3 THIMET OLIGOPEPTIDASE-RELATED"/>
    <property type="match status" value="1"/>
</dbReference>
<evidence type="ECO:0000256" key="4">
    <source>
        <dbReference type="ARBA" id="ARBA00022723"/>
    </source>
</evidence>
<comment type="subcellular location">
    <subcellularLocation>
        <location evidence="1">Mitochondrion</location>
    </subcellularLocation>
</comment>
<comment type="cofactor">
    <cofactor evidence="10">
        <name>Zn(2+)</name>
        <dbReference type="ChEBI" id="CHEBI:29105"/>
    </cofactor>
    <text evidence="10">Binds 1 zinc ion.</text>
</comment>
<dbReference type="InterPro" id="IPR045090">
    <property type="entry name" value="Pept_M3A_M3B"/>
</dbReference>
<sequence length="638" mass="72138">MLKVALRSRTSFRQFFNKSGAKTAVSEKETGLFDYAELKTPESLRELPNCVRAAATRLMKELLETSQPPNSPRKALEIVDDLSNEICKAADLAECVRQLHHDPKYRDAAEDASRDFCEIVESLNTHTGLYQKLKNSEVTDAARLDEIDKQTLTLLLDDFEQSGVHLPANQRREFVELSSDIFEAGSRFQAACDRNSPVKKIDQAKYSLPSQLYSPVSNSLDRSKRRIVYDTFYKHDDAQEANLRNLIASRDQLARLTGFESFAHRAQRNSLLGDYETARSFLWGVVEQCHEACQKELAVLVDVAAQCHQQNENETVENAMNTMVAEHDLSFLMHLYREAIGENNNDLGTIYIDTSVRPEKAIGDCHYTIRCSKLLSNGEWQYPILVLSLGLQDEYASSWRTATVKPHAAETMFHELGHAMHSILGRTKYQHVAGTRCPQDFSEIPSNLMEYFFNDLRVLREVIRDQENPSRQLSVDAAATVLASRHSFTAIETVQQAAYGLYDLEVHGPIYAPKIASGSLTTTELFHTIMTIAMPDIHRNPDSAFQHRFHHSVQYGAKYYSYLVARASASLIWQKRFQNEPFSRKWGECWAEVQSYGGGLHPSILLEKILGSKLSSIDLTTALSKETRLLANLDAVTV</sequence>